<accession>A0A9W7XM50</accession>
<comment type="caution">
    <text evidence="2">The sequence shown here is derived from an EMBL/GenBank/DDBJ whole genome shotgun (WGS) entry which is preliminary data.</text>
</comment>
<dbReference type="AlphaFoldDB" id="A0A9W7XM50"/>
<dbReference type="Proteomes" id="UP001145021">
    <property type="component" value="Unassembled WGS sequence"/>
</dbReference>
<feature type="region of interest" description="Disordered" evidence="1">
    <location>
        <begin position="34"/>
        <end position="57"/>
    </location>
</feature>
<keyword evidence="3" id="KW-1185">Reference proteome</keyword>
<reference evidence="2" key="1">
    <citation type="submission" date="2022-07" db="EMBL/GenBank/DDBJ databases">
        <title>Phylogenomic reconstructions and comparative analyses of Kickxellomycotina fungi.</title>
        <authorList>
            <person name="Reynolds N.K."/>
            <person name="Stajich J.E."/>
            <person name="Barry K."/>
            <person name="Grigoriev I.V."/>
            <person name="Crous P."/>
            <person name="Smith M.E."/>
        </authorList>
    </citation>
    <scope>NUCLEOTIDE SEQUENCE</scope>
    <source>
        <strain evidence="2">NBRC 105413</strain>
    </source>
</reference>
<name>A0A9W7XM50_9FUNG</name>
<organism evidence="2 3">
    <name type="scientific">Coemansia asiatica</name>
    <dbReference type="NCBI Taxonomy" id="1052880"/>
    <lineage>
        <taxon>Eukaryota</taxon>
        <taxon>Fungi</taxon>
        <taxon>Fungi incertae sedis</taxon>
        <taxon>Zoopagomycota</taxon>
        <taxon>Kickxellomycotina</taxon>
        <taxon>Kickxellomycetes</taxon>
        <taxon>Kickxellales</taxon>
        <taxon>Kickxellaceae</taxon>
        <taxon>Coemansia</taxon>
    </lineage>
</organism>
<sequence length="502" mass="54543">MKPNDKDSFSQVAADPVNTWYQTSATESASALMPVPVSASASASSSATPIATATSSATFGQINTVNPFFRRSHPVELPPEYSIVDPNPGQQPQPAVQPEVSLFTAAVPSLSPSPSEPPGFHRQNSRNELAVGQKKPKELEAIQGFPFDRPLLIRTTNIQSSSLVIEHDSDPENIDSIIVSAIVTGQKSDIQEKCEITTLVNVHGEYDFHVNSNWSMWSLAKVKCSFFIRVPPSANLKHPGICIDLATSSIETRHINNIEFDRIDIKTECGMILLNGIRGGLIHAATSSSELRVMNINASVALELKTTNAKISLSDIQASRISAKTSNSPIALKSVVAQFANIETTNSKIECDTVSGNELHLQTNNSTITSSNMCANSLFMDTTNAKIEGTWEIQDLLDICTTNSKIEGYVLFKEPSVKTSVRLKTTNAKIKVRLPAEKFSGTFDLKTSSRAASVAYKEKEAQPVTYIVQDKSYKKGSVGDKDKVWHDISAKTSNSGIEILLI</sequence>
<evidence type="ECO:0000313" key="2">
    <source>
        <dbReference type="EMBL" id="KAJ1645515.1"/>
    </source>
</evidence>
<proteinExistence type="predicted"/>
<evidence type="ECO:0000313" key="3">
    <source>
        <dbReference type="Proteomes" id="UP001145021"/>
    </source>
</evidence>
<evidence type="ECO:0000256" key="1">
    <source>
        <dbReference type="SAM" id="MobiDB-lite"/>
    </source>
</evidence>
<protein>
    <recommendedName>
        <fullName evidence="4">Adhesin domain-containing protein</fullName>
    </recommendedName>
</protein>
<dbReference type="EMBL" id="JANBOH010000101">
    <property type="protein sequence ID" value="KAJ1645515.1"/>
    <property type="molecule type" value="Genomic_DNA"/>
</dbReference>
<gene>
    <name evidence="2" type="ORF">LPJ64_002906</name>
</gene>
<evidence type="ECO:0008006" key="4">
    <source>
        <dbReference type="Google" id="ProtNLM"/>
    </source>
</evidence>